<evidence type="ECO:0000256" key="1">
    <source>
        <dbReference type="ARBA" id="ARBA00004123"/>
    </source>
</evidence>
<evidence type="ECO:0000256" key="6">
    <source>
        <dbReference type="SAM" id="MobiDB-lite"/>
    </source>
</evidence>
<dbReference type="Pfam" id="PF01926">
    <property type="entry name" value="MMR_HSR1"/>
    <property type="match status" value="1"/>
</dbReference>
<dbReference type="SUPFAM" id="SSF52540">
    <property type="entry name" value="P-loop containing nucleoside triphosphate hydrolases"/>
    <property type="match status" value="1"/>
</dbReference>
<feature type="region of interest" description="Disordered" evidence="6">
    <location>
        <begin position="1"/>
        <end position="56"/>
    </location>
</feature>
<feature type="compositionally biased region" description="Acidic residues" evidence="6">
    <location>
        <begin position="474"/>
        <end position="512"/>
    </location>
</feature>
<keyword evidence="5" id="KW-0539">Nucleus</keyword>
<dbReference type="Gene3D" id="3.40.50.300">
    <property type="entry name" value="P-loop containing nucleotide triphosphate hydrolases"/>
    <property type="match status" value="1"/>
</dbReference>
<dbReference type="AlphaFoldDB" id="A0A9W7L9A4"/>
<dbReference type="GO" id="GO:0005525">
    <property type="term" value="F:GTP binding"/>
    <property type="evidence" value="ECO:0007669"/>
    <property type="project" value="UniProtKB-KW"/>
</dbReference>
<keyword evidence="2" id="KW-0547">Nucleotide-binding</keyword>
<feature type="compositionally biased region" description="Basic residues" evidence="6">
    <location>
        <begin position="19"/>
        <end position="30"/>
    </location>
</feature>
<dbReference type="OrthoDB" id="10266128at2759"/>
<comment type="caution">
    <text evidence="8">The sequence shown here is derived from an EMBL/GenBank/DDBJ whole genome shotgun (WGS) entry which is preliminary data.</text>
</comment>
<feature type="compositionally biased region" description="Basic residues" evidence="6">
    <location>
        <begin position="1"/>
        <end position="11"/>
    </location>
</feature>
<organism evidence="8 9">
    <name type="scientific">Triparma columacea</name>
    <dbReference type="NCBI Taxonomy" id="722753"/>
    <lineage>
        <taxon>Eukaryota</taxon>
        <taxon>Sar</taxon>
        <taxon>Stramenopiles</taxon>
        <taxon>Ochrophyta</taxon>
        <taxon>Bolidophyceae</taxon>
        <taxon>Parmales</taxon>
        <taxon>Triparmaceae</taxon>
        <taxon>Triparma</taxon>
    </lineage>
</organism>
<dbReference type="InterPro" id="IPR050755">
    <property type="entry name" value="TRAFAC_YlqF/YawG_RiboMat"/>
</dbReference>
<keyword evidence="4" id="KW-0342">GTP-binding</keyword>
<dbReference type="InterPro" id="IPR030378">
    <property type="entry name" value="G_CP_dom"/>
</dbReference>
<protein>
    <recommendedName>
        <fullName evidence="7">CP-type G domain-containing protein</fullName>
    </recommendedName>
</protein>
<keyword evidence="9" id="KW-1185">Reference proteome</keyword>
<dbReference type="GO" id="GO:0005730">
    <property type="term" value="C:nucleolus"/>
    <property type="evidence" value="ECO:0007669"/>
    <property type="project" value="TreeGrafter"/>
</dbReference>
<dbReference type="PANTHER" id="PTHR11089:SF30">
    <property type="entry name" value="GUANINE NUCLEOTIDE-BINDING PROTEIN-LIKE 3 HOMOLOG"/>
    <property type="match status" value="1"/>
</dbReference>
<dbReference type="InterPro" id="IPR023179">
    <property type="entry name" value="GTP-bd_ortho_bundle_sf"/>
</dbReference>
<evidence type="ECO:0000256" key="2">
    <source>
        <dbReference type="ARBA" id="ARBA00022741"/>
    </source>
</evidence>
<dbReference type="InterPro" id="IPR014813">
    <property type="entry name" value="Gnl3_N_dom"/>
</dbReference>
<sequence>MVKGRKSSKRTTLKDKYKIQRRVVQKHRKDRKDAKNGVIPKGKARSKKDPGIPNSWPFKETMLREVEIAKEREEERRKGILSANLQRNLAKKNNSKAKTLEELAGNAMRDNQDYNMAGEEGAGSDGVRTLTEHGAHGNSNRRAYLRDLKAVIKQSDVILEVVDARDPNGFRSTTLEDQVLADSGKRLVVVLNKSDLVPPTVLKGWLTHLRRTRVAVAVSSRNGNNTKKGNGTDDNHSLLGLLKNYSRVGGGSSKSSTTVGVLGYPNVGKSSLINSLCNGAKSKSCSTSKTAGHTKALKEVVVDGKLSVIDSPGVVFGSGDEEMLLRNCVDVGRISDPVKVVSHLLDKAGKEGLMRQYGVPDWGERGAEGFLALVGRAGGRVGKGGVPDKKMAARVVLNDWNEGKIPYFVAAPTEGEVEGEEGGAGVVKGSAEIVKEFGAEFDWEGMDRDAEGEMEEFEGVRMEGGEEVGKGGEWMEEEEEEEEEESEGEDEYEEMEEEEEEEEEEAGDDMEEDNTRGMGKLTRKQVEESEDYF</sequence>
<evidence type="ECO:0000256" key="4">
    <source>
        <dbReference type="ARBA" id="ARBA00023134"/>
    </source>
</evidence>
<dbReference type="PANTHER" id="PTHR11089">
    <property type="entry name" value="GTP-BINDING PROTEIN-RELATED"/>
    <property type="match status" value="1"/>
</dbReference>
<dbReference type="PRINTS" id="PR00326">
    <property type="entry name" value="GTP1OBG"/>
</dbReference>
<gene>
    <name evidence="8" type="ORF">TrCOL_g131</name>
</gene>
<evidence type="ECO:0000313" key="9">
    <source>
        <dbReference type="Proteomes" id="UP001165065"/>
    </source>
</evidence>
<comment type="subcellular location">
    <subcellularLocation>
        <location evidence="1">Nucleus</location>
    </subcellularLocation>
</comment>
<dbReference type="EMBL" id="BRYA01000108">
    <property type="protein sequence ID" value="GMI39684.1"/>
    <property type="molecule type" value="Genomic_DNA"/>
</dbReference>
<feature type="domain" description="CP-type G" evidence="7">
    <location>
        <begin position="145"/>
        <end position="317"/>
    </location>
</feature>
<dbReference type="InterPro" id="IPR006073">
    <property type="entry name" value="GTP-bd"/>
</dbReference>
<name>A0A9W7L9A4_9STRA</name>
<keyword evidence="3" id="KW-0175">Coiled coil</keyword>
<evidence type="ECO:0000259" key="7">
    <source>
        <dbReference type="PROSITE" id="PS51721"/>
    </source>
</evidence>
<dbReference type="FunFam" id="1.10.1580.10:FF:000002">
    <property type="entry name" value="Guanine nucleotide-binding protein-like 3 (nucleolar)-like"/>
    <property type="match status" value="1"/>
</dbReference>
<evidence type="ECO:0000256" key="5">
    <source>
        <dbReference type="ARBA" id="ARBA00023242"/>
    </source>
</evidence>
<dbReference type="InterPro" id="IPR027417">
    <property type="entry name" value="P-loop_NTPase"/>
</dbReference>
<evidence type="ECO:0000313" key="8">
    <source>
        <dbReference type="EMBL" id="GMI39684.1"/>
    </source>
</evidence>
<dbReference type="Proteomes" id="UP001165065">
    <property type="component" value="Unassembled WGS sequence"/>
</dbReference>
<reference evidence="9" key="1">
    <citation type="journal article" date="2023" name="Commun. Biol.">
        <title>Genome analysis of Parmales, the sister group of diatoms, reveals the evolutionary specialization of diatoms from phago-mixotrophs to photoautotrophs.</title>
        <authorList>
            <person name="Ban H."/>
            <person name="Sato S."/>
            <person name="Yoshikawa S."/>
            <person name="Yamada K."/>
            <person name="Nakamura Y."/>
            <person name="Ichinomiya M."/>
            <person name="Sato N."/>
            <person name="Blanc-Mathieu R."/>
            <person name="Endo H."/>
            <person name="Kuwata A."/>
            <person name="Ogata H."/>
        </authorList>
    </citation>
    <scope>NUCLEOTIDE SEQUENCE [LARGE SCALE GENOMIC DNA]</scope>
</reference>
<dbReference type="Pfam" id="PF08701">
    <property type="entry name" value="GN3L_Grn1"/>
    <property type="match status" value="1"/>
</dbReference>
<accession>A0A9W7L9A4</accession>
<evidence type="ECO:0000256" key="3">
    <source>
        <dbReference type="ARBA" id="ARBA00023054"/>
    </source>
</evidence>
<feature type="region of interest" description="Disordered" evidence="6">
    <location>
        <begin position="462"/>
        <end position="533"/>
    </location>
</feature>
<proteinExistence type="predicted"/>
<dbReference type="Gene3D" id="1.10.1580.10">
    <property type="match status" value="1"/>
</dbReference>
<dbReference type="PROSITE" id="PS51721">
    <property type="entry name" value="G_CP"/>
    <property type="match status" value="1"/>
</dbReference>